<name>A0ABR0PF70_GOSAR</name>
<comment type="caution">
    <text evidence="2">The sequence shown here is derived from an EMBL/GenBank/DDBJ whole genome shotgun (WGS) entry which is preliminary data.</text>
</comment>
<gene>
    <name evidence="2" type="ORF">PVK06_024912</name>
</gene>
<sequence>MKDLRGQTFCVVVLQTPTHLLSIVGTDSGLENNATSESSTLGSQGGSTSNSLSSSFSDSPTFAILEVPLPVYIVGSTSSLLVYVLEHPKSYVDFQPLEVATIPSKYSQL</sequence>
<evidence type="ECO:0000256" key="1">
    <source>
        <dbReference type="SAM" id="MobiDB-lite"/>
    </source>
</evidence>
<dbReference type="EMBL" id="JARKNE010000007">
    <property type="protein sequence ID" value="KAK5819881.1"/>
    <property type="molecule type" value="Genomic_DNA"/>
</dbReference>
<organism evidence="2 3">
    <name type="scientific">Gossypium arboreum</name>
    <name type="common">Tree cotton</name>
    <name type="synonym">Gossypium nanking</name>
    <dbReference type="NCBI Taxonomy" id="29729"/>
    <lineage>
        <taxon>Eukaryota</taxon>
        <taxon>Viridiplantae</taxon>
        <taxon>Streptophyta</taxon>
        <taxon>Embryophyta</taxon>
        <taxon>Tracheophyta</taxon>
        <taxon>Spermatophyta</taxon>
        <taxon>Magnoliopsida</taxon>
        <taxon>eudicotyledons</taxon>
        <taxon>Gunneridae</taxon>
        <taxon>Pentapetalae</taxon>
        <taxon>rosids</taxon>
        <taxon>malvids</taxon>
        <taxon>Malvales</taxon>
        <taxon>Malvaceae</taxon>
        <taxon>Malvoideae</taxon>
        <taxon>Gossypium</taxon>
    </lineage>
</organism>
<evidence type="ECO:0000313" key="3">
    <source>
        <dbReference type="Proteomes" id="UP001358586"/>
    </source>
</evidence>
<feature type="compositionally biased region" description="Low complexity" evidence="1">
    <location>
        <begin position="35"/>
        <end position="56"/>
    </location>
</feature>
<accession>A0ABR0PF70</accession>
<feature type="region of interest" description="Disordered" evidence="1">
    <location>
        <begin position="28"/>
        <end position="56"/>
    </location>
</feature>
<proteinExistence type="predicted"/>
<reference evidence="2 3" key="1">
    <citation type="submission" date="2023-03" db="EMBL/GenBank/DDBJ databases">
        <title>WGS of Gossypium arboreum.</title>
        <authorList>
            <person name="Yu D."/>
        </authorList>
    </citation>
    <scope>NUCLEOTIDE SEQUENCE [LARGE SCALE GENOMIC DNA]</scope>
    <source>
        <tissue evidence="2">Leaf</tissue>
    </source>
</reference>
<keyword evidence="3" id="KW-1185">Reference proteome</keyword>
<evidence type="ECO:0000313" key="2">
    <source>
        <dbReference type="EMBL" id="KAK5819881.1"/>
    </source>
</evidence>
<dbReference type="Proteomes" id="UP001358586">
    <property type="component" value="Chromosome 7"/>
</dbReference>
<protein>
    <submittedName>
        <fullName evidence="2">Uncharacterized protein</fullName>
    </submittedName>
</protein>